<evidence type="ECO:0000256" key="7">
    <source>
        <dbReference type="ARBA" id="ARBA00022692"/>
    </source>
</evidence>
<reference evidence="16 17" key="1">
    <citation type="journal article" date="2017" name="Front. Microbiol.">
        <title>Comparative Genomic Analysis of the Class Epsilonproteobacteria and Proposed Reclassification to Epsilonbacteraeota (phyl. nov.).</title>
        <authorList>
            <person name="Waite D.W."/>
            <person name="Vanwonterghem I."/>
            <person name="Rinke C."/>
            <person name="Parks D.H."/>
            <person name="Zhang Y."/>
            <person name="Takai K."/>
            <person name="Sievert S.M."/>
            <person name="Simon J."/>
            <person name="Campbell B.J."/>
            <person name="Hanson T.E."/>
            <person name="Woyke T."/>
            <person name="Klotz M.G."/>
            <person name="Hugenholtz P."/>
        </authorList>
    </citation>
    <scope>NUCLEOTIDE SEQUENCE [LARGE SCALE GENOMIC DNA]</scope>
    <source>
        <strain evidence="16">UBA12443</strain>
    </source>
</reference>
<dbReference type="GO" id="GO:0015099">
    <property type="term" value="F:nickel cation transmembrane transporter activity"/>
    <property type="evidence" value="ECO:0007669"/>
    <property type="project" value="TreeGrafter"/>
</dbReference>
<feature type="transmembrane region" description="Helical" evidence="14">
    <location>
        <begin position="259"/>
        <end position="279"/>
    </location>
</feature>
<comment type="catalytic activity">
    <reaction evidence="13">
        <text>Mg(2+)(in) = Mg(2+)(out)</text>
        <dbReference type="Rhea" id="RHEA:29827"/>
        <dbReference type="ChEBI" id="CHEBI:18420"/>
    </reaction>
</comment>
<evidence type="ECO:0000256" key="15">
    <source>
        <dbReference type="SAM" id="Coils"/>
    </source>
</evidence>
<keyword evidence="15" id="KW-0175">Coiled coil</keyword>
<evidence type="ECO:0000256" key="2">
    <source>
        <dbReference type="ARBA" id="ARBA00009765"/>
    </source>
</evidence>
<comment type="caution">
    <text evidence="16">The sequence shown here is derived from an EMBL/GenBank/DDBJ whole genome shotgun (WGS) entry which is preliminary data.</text>
</comment>
<evidence type="ECO:0000313" key="16">
    <source>
        <dbReference type="EMBL" id="DAB39071.1"/>
    </source>
</evidence>
<protein>
    <recommendedName>
        <fullName evidence="3 14">Magnesium transport protein CorA</fullName>
    </recommendedName>
</protein>
<dbReference type="PANTHER" id="PTHR47685:SF1">
    <property type="entry name" value="MAGNESIUM TRANSPORT PROTEIN CORA"/>
    <property type="match status" value="1"/>
</dbReference>
<evidence type="ECO:0000256" key="12">
    <source>
        <dbReference type="ARBA" id="ARBA00025941"/>
    </source>
</evidence>
<evidence type="ECO:0000256" key="10">
    <source>
        <dbReference type="ARBA" id="ARBA00023065"/>
    </source>
</evidence>
<dbReference type="GO" id="GO:0015095">
    <property type="term" value="F:magnesium ion transmembrane transporter activity"/>
    <property type="evidence" value="ECO:0007669"/>
    <property type="project" value="UniProtKB-UniRule"/>
</dbReference>
<evidence type="ECO:0000256" key="8">
    <source>
        <dbReference type="ARBA" id="ARBA00022842"/>
    </source>
</evidence>
<evidence type="ECO:0000256" key="6">
    <source>
        <dbReference type="ARBA" id="ARBA00022519"/>
    </source>
</evidence>
<comment type="similarity">
    <text evidence="2 14">Belongs to the CorA metal ion transporter (MIT) (TC 1.A.35) family.</text>
</comment>
<keyword evidence="11 14" id="KW-0472">Membrane</keyword>
<dbReference type="Gene3D" id="3.30.460.20">
    <property type="entry name" value="CorA soluble domain-like"/>
    <property type="match status" value="1"/>
</dbReference>
<comment type="subcellular location">
    <subcellularLocation>
        <location evidence="1">Cell inner membrane</location>
        <topology evidence="1">Multi-pass membrane protein</topology>
    </subcellularLocation>
    <subcellularLocation>
        <location evidence="14">Membrane</location>
        <topology evidence="14">Multi-pass membrane protein</topology>
    </subcellularLocation>
</comment>
<evidence type="ECO:0000256" key="4">
    <source>
        <dbReference type="ARBA" id="ARBA00022448"/>
    </source>
</evidence>
<keyword evidence="7 14" id="KW-0812">Transmembrane</keyword>
<comment type="function">
    <text evidence="14">Mediates influx of magnesium ions.</text>
</comment>
<dbReference type="AlphaFoldDB" id="A0A2D3WCQ5"/>
<keyword evidence="6" id="KW-0997">Cell inner membrane</keyword>
<dbReference type="PANTHER" id="PTHR47685">
    <property type="entry name" value="MAGNESIUM TRANSPORT PROTEIN CORA"/>
    <property type="match status" value="1"/>
</dbReference>
<dbReference type="InterPro" id="IPR002523">
    <property type="entry name" value="MgTranspt_CorA/ZnTranspt_ZntB"/>
</dbReference>
<dbReference type="SUPFAM" id="SSF143865">
    <property type="entry name" value="CorA soluble domain-like"/>
    <property type="match status" value="1"/>
</dbReference>
<sequence>MIKCYVRNENAIAFIDTMSELDGEVIDKVIWIDMLMPTYDEIVFIENTFNIKFPTKQETEEIEISSRYWEESDRIEINSYFLVTRPESSHNETVSFILYRDLLISIRYTSLYTFDEFNRKFFATPKQFETGYDIFCQILDIRIDADADIIEKLSKDITRVRKHVLTDYTNEDEEILERISSLEDLNMQLRENLNDKQRILSSFLKSSKYKHALKHDVTIMLKDIKSLIDYTDFNFERLDYLQNIFVGVLSIEQNKVIKMFTIVNVVFLPPTLIASIYGMNFDLLPELHWKYGYLMSIGMMIISSILPVYIFKRKGWI</sequence>
<proteinExistence type="inferred from homology"/>
<dbReference type="Proteomes" id="UP000228859">
    <property type="component" value="Unassembled WGS sequence"/>
</dbReference>
<keyword evidence="8 14" id="KW-0460">Magnesium</keyword>
<dbReference type="InterPro" id="IPR045861">
    <property type="entry name" value="CorA_cytoplasmic_dom"/>
</dbReference>
<evidence type="ECO:0000256" key="11">
    <source>
        <dbReference type="ARBA" id="ARBA00023136"/>
    </source>
</evidence>
<dbReference type="GO" id="GO:0005886">
    <property type="term" value="C:plasma membrane"/>
    <property type="evidence" value="ECO:0007669"/>
    <property type="project" value="UniProtKB-SubCell"/>
</dbReference>
<dbReference type="EMBL" id="DLUI01000044">
    <property type="protein sequence ID" value="DAB39071.1"/>
    <property type="molecule type" value="Genomic_DNA"/>
</dbReference>
<keyword evidence="10 14" id="KW-0406">Ion transport</keyword>
<dbReference type="NCBIfam" id="TIGR00383">
    <property type="entry name" value="corA"/>
    <property type="match status" value="1"/>
</dbReference>
<gene>
    <name evidence="14 16" type="primary">corA</name>
    <name evidence="16" type="ORF">CFH83_02720</name>
</gene>
<dbReference type="GO" id="GO:0015087">
    <property type="term" value="F:cobalt ion transmembrane transporter activity"/>
    <property type="evidence" value="ECO:0007669"/>
    <property type="project" value="UniProtKB-UniRule"/>
</dbReference>
<dbReference type="InterPro" id="IPR045863">
    <property type="entry name" value="CorA_TM1_TM2"/>
</dbReference>
<keyword evidence="9 14" id="KW-1133">Transmembrane helix</keyword>
<evidence type="ECO:0000256" key="9">
    <source>
        <dbReference type="ARBA" id="ARBA00022989"/>
    </source>
</evidence>
<evidence type="ECO:0000256" key="5">
    <source>
        <dbReference type="ARBA" id="ARBA00022475"/>
    </source>
</evidence>
<evidence type="ECO:0000256" key="14">
    <source>
        <dbReference type="RuleBase" id="RU362010"/>
    </source>
</evidence>
<dbReference type="RefSeq" id="WP_294894071.1">
    <property type="nucleotide sequence ID" value="NZ_DLUI01000044.1"/>
</dbReference>
<evidence type="ECO:0000313" key="17">
    <source>
        <dbReference type="Proteomes" id="UP000228859"/>
    </source>
</evidence>
<feature type="coiled-coil region" evidence="15">
    <location>
        <begin position="172"/>
        <end position="199"/>
    </location>
</feature>
<evidence type="ECO:0000256" key="3">
    <source>
        <dbReference type="ARBA" id="ARBA00019439"/>
    </source>
</evidence>
<name>A0A2D3WCQ5_9BACT</name>
<dbReference type="InterPro" id="IPR050829">
    <property type="entry name" value="CorA_MIT"/>
</dbReference>
<evidence type="ECO:0000256" key="1">
    <source>
        <dbReference type="ARBA" id="ARBA00004429"/>
    </source>
</evidence>
<comment type="subunit">
    <text evidence="12">Homopentamer. In the absence of Mg(2+), interactions between subunits are weakened, and dimers, trimers and tetramers can be observed in vitro.</text>
</comment>
<accession>A0A2D3WCQ5</accession>
<feature type="transmembrane region" description="Helical" evidence="14">
    <location>
        <begin position="291"/>
        <end position="311"/>
    </location>
</feature>
<keyword evidence="5 14" id="KW-1003">Cell membrane</keyword>
<dbReference type="CDD" id="cd12836">
    <property type="entry name" value="HpCorA-like"/>
    <property type="match status" value="1"/>
</dbReference>
<evidence type="ECO:0000256" key="13">
    <source>
        <dbReference type="ARBA" id="ARBA00034269"/>
    </source>
</evidence>
<keyword evidence="4 14" id="KW-0813">Transport</keyword>
<dbReference type="Pfam" id="PF01544">
    <property type="entry name" value="CorA"/>
    <property type="match status" value="1"/>
</dbReference>
<dbReference type="Gene3D" id="1.20.58.340">
    <property type="entry name" value="Magnesium transport protein CorA, transmembrane region"/>
    <property type="match status" value="2"/>
</dbReference>
<dbReference type="FunFam" id="1.20.58.340:FF:000001">
    <property type="entry name" value="Magnesium transport protein CorA"/>
    <property type="match status" value="1"/>
</dbReference>
<organism evidence="16 17">
    <name type="scientific">Sulfuricurvum kujiense</name>
    <dbReference type="NCBI Taxonomy" id="148813"/>
    <lineage>
        <taxon>Bacteria</taxon>
        <taxon>Pseudomonadati</taxon>
        <taxon>Campylobacterota</taxon>
        <taxon>Epsilonproteobacteria</taxon>
        <taxon>Campylobacterales</taxon>
        <taxon>Sulfurimonadaceae</taxon>
        <taxon>Sulfuricurvum</taxon>
    </lineage>
</organism>
<dbReference type="SUPFAM" id="SSF144083">
    <property type="entry name" value="Magnesium transport protein CorA, transmembrane region"/>
    <property type="match status" value="1"/>
</dbReference>
<dbReference type="InterPro" id="IPR004488">
    <property type="entry name" value="Mg/Co-transport_prot_CorA"/>
</dbReference>